<evidence type="ECO:0000313" key="5">
    <source>
        <dbReference type="Proteomes" id="UP000236592"/>
    </source>
</evidence>
<organism evidence="4 5">
    <name type="scientific">Pseudotamlana carrageenivorans</name>
    <dbReference type="NCBI Taxonomy" id="2069432"/>
    <lineage>
        <taxon>Bacteria</taxon>
        <taxon>Pseudomonadati</taxon>
        <taxon>Bacteroidota</taxon>
        <taxon>Flavobacteriia</taxon>
        <taxon>Flavobacteriales</taxon>
        <taxon>Flavobacteriaceae</taxon>
        <taxon>Pseudotamlana</taxon>
    </lineage>
</organism>
<dbReference type="InterPro" id="IPR045851">
    <property type="entry name" value="AMP-bd_C_sf"/>
</dbReference>
<protein>
    <submittedName>
        <fullName evidence="4">O-succinylbenzoic acid--CoA ligase</fullName>
    </submittedName>
</protein>
<evidence type="ECO:0000256" key="1">
    <source>
        <dbReference type="ARBA" id="ARBA00006432"/>
    </source>
</evidence>
<dbReference type="Proteomes" id="UP000236592">
    <property type="component" value="Chromosome"/>
</dbReference>
<dbReference type="PANTHER" id="PTHR43201:SF5">
    <property type="entry name" value="MEDIUM-CHAIN ACYL-COA LIGASE ACSF2, MITOCHONDRIAL"/>
    <property type="match status" value="1"/>
</dbReference>
<gene>
    <name evidence="4" type="ORF">C1A40_14795</name>
</gene>
<reference evidence="5" key="1">
    <citation type="submission" date="2018-01" db="EMBL/GenBank/DDBJ databases">
        <title>Complete genome of Tamlana sp. UJ94.</title>
        <authorList>
            <person name="Jung J."/>
            <person name="Chung D."/>
            <person name="Bae S.S."/>
            <person name="Baek K."/>
        </authorList>
    </citation>
    <scope>NUCLEOTIDE SEQUENCE [LARGE SCALE GENOMIC DNA]</scope>
    <source>
        <strain evidence="5">UJ94</strain>
    </source>
</reference>
<dbReference type="GO" id="GO:0031956">
    <property type="term" value="F:medium-chain fatty acid-CoA ligase activity"/>
    <property type="evidence" value="ECO:0007669"/>
    <property type="project" value="TreeGrafter"/>
</dbReference>
<dbReference type="SUPFAM" id="SSF56801">
    <property type="entry name" value="Acetyl-CoA synthetase-like"/>
    <property type="match status" value="1"/>
</dbReference>
<proteinExistence type="inferred from homology"/>
<evidence type="ECO:0000256" key="2">
    <source>
        <dbReference type="ARBA" id="ARBA00022598"/>
    </source>
</evidence>
<dbReference type="InterPro" id="IPR000873">
    <property type="entry name" value="AMP-dep_synth/lig_dom"/>
</dbReference>
<comment type="similarity">
    <text evidence="1">Belongs to the ATP-dependent AMP-binding enzyme family.</text>
</comment>
<dbReference type="EMBL" id="CP025938">
    <property type="protein sequence ID" value="AUS06630.1"/>
    <property type="molecule type" value="Genomic_DNA"/>
</dbReference>
<dbReference type="OrthoDB" id="8870348at2"/>
<evidence type="ECO:0000313" key="4">
    <source>
        <dbReference type="EMBL" id="AUS06630.1"/>
    </source>
</evidence>
<dbReference type="KEGG" id="taj:C1A40_14795"/>
<name>A0A2I7SL73_9FLAO</name>
<keyword evidence="5" id="KW-1185">Reference proteome</keyword>
<dbReference type="InterPro" id="IPR042099">
    <property type="entry name" value="ANL_N_sf"/>
</dbReference>
<dbReference type="AlphaFoldDB" id="A0A2I7SL73"/>
<dbReference type="PANTHER" id="PTHR43201">
    <property type="entry name" value="ACYL-COA SYNTHETASE"/>
    <property type="match status" value="1"/>
</dbReference>
<dbReference type="RefSeq" id="WP_102996567.1">
    <property type="nucleotide sequence ID" value="NZ_CP025938.1"/>
</dbReference>
<dbReference type="Pfam" id="PF00501">
    <property type="entry name" value="AMP-binding"/>
    <property type="match status" value="1"/>
</dbReference>
<dbReference type="GO" id="GO:0006631">
    <property type="term" value="P:fatty acid metabolic process"/>
    <property type="evidence" value="ECO:0007669"/>
    <property type="project" value="TreeGrafter"/>
</dbReference>
<keyword evidence="2 4" id="KW-0436">Ligase</keyword>
<feature type="domain" description="AMP-dependent synthetase/ligase" evidence="3">
    <location>
        <begin position="60"/>
        <end position="209"/>
    </location>
</feature>
<dbReference type="Gene3D" id="3.40.50.12780">
    <property type="entry name" value="N-terminal domain of ligase-like"/>
    <property type="match status" value="1"/>
</dbReference>
<evidence type="ECO:0000259" key="3">
    <source>
        <dbReference type="Pfam" id="PF00501"/>
    </source>
</evidence>
<dbReference type="Gene3D" id="3.30.300.30">
    <property type="match status" value="1"/>
</dbReference>
<accession>A0A2I7SL73</accession>
<sequence length="356" mass="40383">MMPNYRNVHNKFKLDNVSYKHEDLMEVAYSYVKEGLPFQQELGNFLLDWLDDYDYVEVQTSGSTGKPKKLKIKKQAMVNSAIATGDFFNLKPGYKVLHCLPSNFIAGKMTIVRAIILGLELDMVQPSAFPRIDYEKDYDFCAFTPMQLKNFAKDLESIKAVIVGGGMVSKHIVDLIQDKKPVVYETYGMTETVSHIAVRKLNHLEKSEKVSYFKTLPNITISTDERDCLVINAPAISDETIVTNDIVKIHSTNSFEWLGRYDNVVNSGGIKLYPEQIERKLQSKINTDFFITSKPDDTLGEKLVLVIQSDSNDLEPAVFEGLGKYEKPKEIINVSKFVETTSGKIHRQRTLDSVKS</sequence>